<dbReference type="EMBL" id="JADFTS010000007">
    <property type="protein sequence ID" value="KAF9595576.1"/>
    <property type="molecule type" value="Genomic_DNA"/>
</dbReference>
<sequence>MIDNNSNHEPFTTFIDCALQRATLLKISKGAELESHSKDSCRFRRIQRPENKERRALPLFRPTLWGSMVGPRTRMPGRPWGDLVVPTGVEMMGSAHGFSFLLPHFAQRVEGR</sequence>
<protein>
    <submittedName>
        <fullName evidence="1">Uncharacterized protein</fullName>
    </submittedName>
</protein>
<keyword evidence="2" id="KW-1185">Reference proteome</keyword>
<evidence type="ECO:0000313" key="1">
    <source>
        <dbReference type="EMBL" id="KAF9595576.1"/>
    </source>
</evidence>
<gene>
    <name evidence="1" type="ORF">IFM89_001048</name>
</gene>
<proteinExistence type="predicted"/>
<accession>A0A835H945</accession>
<name>A0A835H945_9MAGN</name>
<reference evidence="1 2" key="1">
    <citation type="submission" date="2020-10" db="EMBL/GenBank/DDBJ databases">
        <title>The Coptis chinensis genome and diversification of protoberbering-type alkaloids.</title>
        <authorList>
            <person name="Wang B."/>
            <person name="Shu S."/>
            <person name="Song C."/>
            <person name="Liu Y."/>
        </authorList>
    </citation>
    <scope>NUCLEOTIDE SEQUENCE [LARGE SCALE GENOMIC DNA]</scope>
    <source>
        <strain evidence="1">HL-2020</strain>
        <tissue evidence="1">Leaf</tissue>
    </source>
</reference>
<evidence type="ECO:0000313" key="2">
    <source>
        <dbReference type="Proteomes" id="UP000631114"/>
    </source>
</evidence>
<dbReference type="AlphaFoldDB" id="A0A835H945"/>
<dbReference type="Proteomes" id="UP000631114">
    <property type="component" value="Unassembled WGS sequence"/>
</dbReference>
<organism evidence="1 2">
    <name type="scientific">Coptis chinensis</name>
    <dbReference type="NCBI Taxonomy" id="261450"/>
    <lineage>
        <taxon>Eukaryota</taxon>
        <taxon>Viridiplantae</taxon>
        <taxon>Streptophyta</taxon>
        <taxon>Embryophyta</taxon>
        <taxon>Tracheophyta</taxon>
        <taxon>Spermatophyta</taxon>
        <taxon>Magnoliopsida</taxon>
        <taxon>Ranunculales</taxon>
        <taxon>Ranunculaceae</taxon>
        <taxon>Coptidoideae</taxon>
        <taxon>Coptis</taxon>
    </lineage>
</organism>
<comment type="caution">
    <text evidence="1">The sequence shown here is derived from an EMBL/GenBank/DDBJ whole genome shotgun (WGS) entry which is preliminary data.</text>
</comment>